<dbReference type="InterPro" id="IPR051450">
    <property type="entry name" value="Gfo/Idh/MocA_Oxidoreductases"/>
</dbReference>
<evidence type="ECO:0000313" key="5">
    <source>
        <dbReference type="EMBL" id="PJJ77432.1"/>
    </source>
</evidence>
<dbReference type="SUPFAM" id="SSF55347">
    <property type="entry name" value="Glyceraldehyde-3-phosphate dehydrogenase-like, C-terminal domain"/>
    <property type="match status" value="1"/>
</dbReference>
<dbReference type="EMBL" id="PGFE01000001">
    <property type="protein sequence ID" value="PJJ77432.1"/>
    <property type="molecule type" value="Genomic_DNA"/>
</dbReference>
<dbReference type="Pfam" id="PF02894">
    <property type="entry name" value="GFO_IDH_MocA_C"/>
    <property type="match status" value="1"/>
</dbReference>
<feature type="region of interest" description="Disordered" evidence="2">
    <location>
        <begin position="1"/>
        <end position="22"/>
    </location>
</feature>
<reference evidence="5 6" key="1">
    <citation type="submission" date="2017-11" db="EMBL/GenBank/DDBJ databases">
        <title>Genomic Encyclopedia of Archaeal and Bacterial Type Strains, Phase II (KMG-II): From Individual Species to Whole Genera.</title>
        <authorList>
            <person name="Goeker M."/>
        </authorList>
    </citation>
    <scope>NUCLEOTIDE SEQUENCE [LARGE SCALE GENOMIC DNA]</scope>
    <source>
        <strain evidence="5 6">DSM 25478</strain>
    </source>
</reference>
<dbReference type="RefSeq" id="WP_100421817.1">
    <property type="nucleotide sequence ID" value="NZ_BOOX01000003.1"/>
</dbReference>
<accession>A0A2M9CZS3</accession>
<evidence type="ECO:0000256" key="2">
    <source>
        <dbReference type="SAM" id="MobiDB-lite"/>
    </source>
</evidence>
<sequence>MTAATASTTSATTPSDTPAPRTRYAVLGTGHRAGMYVAALTGAHAADGELVAWVEPNPVRAAYHESTVAPVLGGPARPVYGPDDLERAIAEQHLDRVIVTSPDRTHADLVCRALRAGADVVVEKPLAATAEQARRIAEAVRETGRDLTMTFNYRYAPRNAALREVVASGEIGTVLSVHFEWALDTVHGADYFRRWHRDKDVSGGLLVHKSSHHFDLVSWWIDGVPRRVTAAGGRRFYGADGAHARSGETSSAEQGLRERGIEPWGIDLEADPRLAALYGPEARAHDGYVRDRDVFDPDIEAEDTLAVLVEYESGAVMTYSLVAHSPWEGYRVTVNGTKGRAELEVVERGSVEFDDAGRSVLDPSATPEAFAGDAVRPHVERLVVQKHWERAQEREIPAGIGGHGGGDAYLLADVFTGPPAHDPLGRAAGYLDGIRASSVGYAANASLATGQPVTVADLDLGVDLSTTTVTERTA</sequence>
<keyword evidence="6" id="KW-1185">Reference proteome</keyword>
<dbReference type="SUPFAM" id="SSF51735">
    <property type="entry name" value="NAD(P)-binding Rossmann-fold domains"/>
    <property type="match status" value="1"/>
</dbReference>
<dbReference type="OrthoDB" id="103047at2"/>
<dbReference type="AlphaFoldDB" id="A0A2M9CZS3"/>
<dbReference type="PANTHER" id="PTHR43377:SF2">
    <property type="entry name" value="BINDING ROSSMANN FOLD OXIDOREDUCTASE, PUTATIVE (AFU_ORTHOLOGUE AFUA_4G00560)-RELATED"/>
    <property type="match status" value="1"/>
</dbReference>
<name>A0A2M9CZS3_9CELL</name>
<feature type="domain" description="Gfo/Idh/MocA-like oxidoreductase N-terminal" evidence="3">
    <location>
        <begin position="23"/>
        <end position="150"/>
    </location>
</feature>
<dbReference type="Pfam" id="PF01408">
    <property type="entry name" value="GFO_IDH_MocA"/>
    <property type="match status" value="1"/>
</dbReference>
<dbReference type="InterPro" id="IPR036291">
    <property type="entry name" value="NAD(P)-bd_dom_sf"/>
</dbReference>
<organism evidence="5 6">
    <name type="scientific">Sediminihabitans luteus</name>
    <dbReference type="NCBI Taxonomy" id="1138585"/>
    <lineage>
        <taxon>Bacteria</taxon>
        <taxon>Bacillati</taxon>
        <taxon>Actinomycetota</taxon>
        <taxon>Actinomycetes</taxon>
        <taxon>Micrococcales</taxon>
        <taxon>Cellulomonadaceae</taxon>
        <taxon>Sediminihabitans</taxon>
    </lineage>
</organism>
<comment type="similarity">
    <text evidence="1">Belongs to the Gfo/Idh/MocA family.</text>
</comment>
<dbReference type="Proteomes" id="UP000231693">
    <property type="component" value="Unassembled WGS sequence"/>
</dbReference>
<dbReference type="PANTHER" id="PTHR43377">
    <property type="entry name" value="BILIVERDIN REDUCTASE A"/>
    <property type="match status" value="1"/>
</dbReference>
<dbReference type="Gene3D" id="3.40.50.720">
    <property type="entry name" value="NAD(P)-binding Rossmann-like Domain"/>
    <property type="match status" value="1"/>
</dbReference>
<evidence type="ECO:0000259" key="3">
    <source>
        <dbReference type="Pfam" id="PF01408"/>
    </source>
</evidence>
<gene>
    <name evidence="5" type="ORF">CLV28_0651</name>
</gene>
<evidence type="ECO:0000313" key="6">
    <source>
        <dbReference type="Proteomes" id="UP000231693"/>
    </source>
</evidence>
<feature type="domain" description="Gfo/Idh/MocA-like oxidoreductase C-terminal" evidence="4">
    <location>
        <begin position="163"/>
        <end position="344"/>
    </location>
</feature>
<evidence type="ECO:0000259" key="4">
    <source>
        <dbReference type="Pfam" id="PF02894"/>
    </source>
</evidence>
<dbReference type="GO" id="GO:0000166">
    <property type="term" value="F:nucleotide binding"/>
    <property type="evidence" value="ECO:0007669"/>
    <property type="project" value="InterPro"/>
</dbReference>
<dbReference type="InterPro" id="IPR004104">
    <property type="entry name" value="Gfo/Idh/MocA-like_OxRdtase_C"/>
</dbReference>
<evidence type="ECO:0000256" key="1">
    <source>
        <dbReference type="ARBA" id="ARBA00010928"/>
    </source>
</evidence>
<proteinExistence type="inferred from homology"/>
<dbReference type="InterPro" id="IPR000683">
    <property type="entry name" value="Gfo/Idh/MocA-like_OxRdtase_N"/>
</dbReference>
<comment type="caution">
    <text evidence="5">The sequence shown here is derived from an EMBL/GenBank/DDBJ whole genome shotgun (WGS) entry which is preliminary data.</text>
</comment>
<protein>
    <submittedName>
        <fullName evidence="5">Oxidoreductase family protein</fullName>
    </submittedName>
</protein>
<dbReference type="Gene3D" id="3.30.360.10">
    <property type="entry name" value="Dihydrodipicolinate Reductase, domain 2"/>
    <property type="match status" value="1"/>
</dbReference>